<feature type="region of interest" description="Disordered" evidence="1">
    <location>
        <begin position="69"/>
        <end position="91"/>
    </location>
</feature>
<sequence length="91" mass="10448">MIDRRYHRSLQVFSWAACAAMTAKLALFTDYRSRRGHGQHEHVFSGIQRYTDKQLDRFFGVEDIKKQAQLPPDQQCSGDAVSSSPDSDKKE</sequence>
<protein>
    <recommendedName>
        <fullName evidence="4">RxLR effector candidate protein</fullName>
    </recommendedName>
</protein>
<organism evidence="2 3">
    <name type="scientific">Hyaloperonospora brassicae</name>
    <name type="common">Brassica downy mildew</name>
    <name type="synonym">Peronospora brassicae</name>
    <dbReference type="NCBI Taxonomy" id="162125"/>
    <lineage>
        <taxon>Eukaryota</taxon>
        <taxon>Sar</taxon>
        <taxon>Stramenopiles</taxon>
        <taxon>Oomycota</taxon>
        <taxon>Peronosporomycetes</taxon>
        <taxon>Peronosporales</taxon>
        <taxon>Peronosporaceae</taxon>
        <taxon>Hyaloperonospora</taxon>
    </lineage>
</organism>
<keyword evidence="3" id="KW-1185">Reference proteome</keyword>
<comment type="caution">
    <text evidence="2">The sequence shown here is derived from an EMBL/GenBank/DDBJ whole genome shotgun (WGS) entry which is preliminary data.</text>
</comment>
<evidence type="ECO:0000313" key="3">
    <source>
        <dbReference type="Proteomes" id="UP001162031"/>
    </source>
</evidence>
<feature type="compositionally biased region" description="Polar residues" evidence="1">
    <location>
        <begin position="72"/>
        <end position="85"/>
    </location>
</feature>
<reference evidence="2" key="1">
    <citation type="submission" date="2022-12" db="EMBL/GenBank/DDBJ databases">
        <authorList>
            <person name="Webb A."/>
        </authorList>
    </citation>
    <scope>NUCLEOTIDE SEQUENCE</scope>
    <source>
        <strain evidence="2">Hp1</strain>
    </source>
</reference>
<evidence type="ECO:0000313" key="2">
    <source>
        <dbReference type="EMBL" id="CAI5730884.1"/>
    </source>
</evidence>
<dbReference type="AlphaFoldDB" id="A0AAV0U7F7"/>
<evidence type="ECO:0008006" key="4">
    <source>
        <dbReference type="Google" id="ProtNLM"/>
    </source>
</evidence>
<name>A0AAV0U7F7_HYABA</name>
<gene>
    <name evidence="2" type="ORF">HBR001_LOCUS5000</name>
</gene>
<accession>A0AAV0U7F7</accession>
<dbReference type="EMBL" id="CANTFL010001063">
    <property type="protein sequence ID" value="CAI5730884.1"/>
    <property type="molecule type" value="Genomic_DNA"/>
</dbReference>
<dbReference type="Proteomes" id="UP001162031">
    <property type="component" value="Unassembled WGS sequence"/>
</dbReference>
<evidence type="ECO:0000256" key="1">
    <source>
        <dbReference type="SAM" id="MobiDB-lite"/>
    </source>
</evidence>
<proteinExistence type="predicted"/>